<feature type="signal peptide" evidence="1">
    <location>
        <begin position="1"/>
        <end position="21"/>
    </location>
</feature>
<keyword evidence="4" id="KW-1185">Reference proteome</keyword>
<evidence type="ECO:0000256" key="1">
    <source>
        <dbReference type="SAM" id="SignalP"/>
    </source>
</evidence>
<feature type="chain" id="PRO_5040353223" description="DUF1996 domain-containing protein" evidence="1">
    <location>
        <begin position="22"/>
        <end position="614"/>
    </location>
</feature>
<dbReference type="InterPro" id="IPR002347">
    <property type="entry name" value="SDR_fam"/>
</dbReference>
<dbReference type="PRINTS" id="PR00081">
    <property type="entry name" value="GDHRDH"/>
</dbReference>
<dbReference type="PANTHER" id="PTHR43662">
    <property type="match status" value="1"/>
</dbReference>
<dbReference type="InterPro" id="IPR018535">
    <property type="entry name" value="DUF1996"/>
</dbReference>
<dbReference type="PANTHER" id="PTHR43662:SF2">
    <property type="entry name" value="DUF1996 DOMAIN-CONTAINING PROTEIN"/>
    <property type="match status" value="1"/>
</dbReference>
<dbReference type="Pfam" id="PF13561">
    <property type="entry name" value="adh_short_C2"/>
    <property type="match status" value="1"/>
</dbReference>
<evidence type="ECO:0000259" key="2">
    <source>
        <dbReference type="Pfam" id="PF09362"/>
    </source>
</evidence>
<dbReference type="Pfam" id="PF09362">
    <property type="entry name" value="DUF1996"/>
    <property type="match status" value="1"/>
</dbReference>
<dbReference type="InterPro" id="IPR036291">
    <property type="entry name" value="NAD(P)-bd_dom_sf"/>
</dbReference>
<dbReference type="CDD" id="cd05233">
    <property type="entry name" value="SDR_c"/>
    <property type="match status" value="1"/>
</dbReference>
<organism evidence="3 4">
    <name type="scientific">Parascedosporium putredinis</name>
    <dbReference type="NCBI Taxonomy" id="1442378"/>
    <lineage>
        <taxon>Eukaryota</taxon>
        <taxon>Fungi</taxon>
        <taxon>Dikarya</taxon>
        <taxon>Ascomycota</taxon>
        <taxon>Pezizomycotina</taxon>
        <taxon>Sordariomycetes</taxon>
        <taxon>Hypocreomycetidae</taxon>
        <taxon>Microascales</taxon>
        <taxon>Microascaceae</taxon>
        <taxon>Parascedosporium</taxon>
    </lineage>
</organism>
<dbReference type="EMBL" id="CALLCH030000009">
    <property type="protein sequence ID" value="CAI4213893.1"/>
    <property type="molecule type" value="Genomic_DNA"/>
</dbReference>
<dbReference type="OrthoDB" id="294295at2759"/>
<evidence type="ECO:0000313" key="3">
    <source>
        <dbReference type="EMBL" id="CAI4213893.1"/>
    </source>
</evidence>
<dbReference type="AlphaFoldDB" id="A0A9P1H0U3"/>
<sequence length="614" mass="65522">MARPVLKFVALAALLAQDALAQTGSARGASFLRFGCSQLVVERTDPLVNPGSLPAPHMHQIVGDGPYDYRPSENIQVYLLQDERGLQQLLDCLHLLPIPENGTFKRVPQMANGRLNGTLLEQDGGLTIYYMQPFSGSNMKTTAFPAGFRMLTGDPMARAKPSGAMTACHRCLSASERTMGGNGAPCAAGDTAEFPNKPCPGGIRATVIFPSCWDGKNLDSADHRSHVAFQAGSALAGDKCPDTHPVRIPQVITGYGQHGDYLFGWEGDALQRAMDALGTNCWSETCPALKLQSGEDAINCRKGQQYEEDVGNDGCGARFSLCHVNFTDTRLPGLHRLSSVCLVHVDSRDRSLPFLLSCTYPHVREHRNQTAASRRDLQPEDRAVCAIGFGAAQAFLDAGASVVVISSSEDRVAEAVRRLDHPKVEGKAGDVRNEEAFTALLQSLAPLDHIVFSGVDKIIRGALADANLDDAKHLFGVKFWGSIVIGKALAKYDILKPGGSLTLTSGTAALRPGKGASIGGALNGGVLALTKGLASELSDKRIRVNTVVPGLVKTELWDKLGQSKEQQQALFEKGTSLPVGFTATPDDIAEAYLYTARADYATGTLIVIDGGGQL</sequence>
<gene>
    <name evidence="3" type="ORF">PPNO1_LOCUS3637</name>
</gene>
<feature type="domain" description="DUF1996" evidence="2">
    <location>
        <begin position="99"/>
        <end position="252"/>
    </location>
</feature>
<accession>A0A9P1H0U3</accession>
<dbReference type="Gene3D" id="3.40.50.720">
    <property type="entry name" value="NAD(P)-binding Rossmann-like Domain"/>
    <property type="match status" value="1"/>
</dbReference>
<dbReference type="SUPFAM" id="SSF51735">
    <property type="entry name" value="NAD(P)-binding Rossmann-fold domains"/>
    <property type="match status" value="1"/>
</dbReference>
<comment type="caution">
    <text evidence="3">The sequence shown here is derived from an EMBL/GenBank/DDBJ whole genome shotgun (WGS) entry which is preliminary data.</text>
</comment>
<dbReference type="Proteomes" id="UP000838763">
    <property type="component" value="Unassembled WGS sequence"/>
</dbReference>
<proteinExistence type="predicted"/>
<protein>
    <recommendedName>
        <fullName evidence="2">DUF1996 domain-containing protein</fullName>
    </recommendedName>
</protein>
<name>A0A9P1H0U3_9PEZI</name>
<keyword evidence="1" id="KW-0732">Signal</keyword>
<evidence type="ECO:0000313" key="4">
    <source>
        <dbReference type="Proteomes" id="UP000838763"/>
    </source>
</evidence>
<reference evidence="3" key="1">
    <citation type="submission" date="2022-11" db="EMBL/GenBank/DDBJ databases">
        <authorList>
            <person name="Scott C."/>
            <person name="Bruce N."/>
        </authorList>
    </citation>
    <scope>NUCLEOTIDE SEQUENCE</scope>
</reference>